<evidence type="ECO:0000313" key="3">
    <source>
        <dbReference type="Proteomes" id="UP000054383"/>
    </source>
</evidence>
<evidence type="ECO:0000256" key="1">
    <source>
        <dbReference type="SAM" id="MobiDB-lite"/>
    </source>
</evidence>
<protein>
    <recommendedName>
        <fullName evidence="4">Developmental regulator FlbE</fullName>
    </recommendedName>
</protein>
<sequence>MPVYKIHGFQWPRGGVPSVRVFIVLENLDDAAAEYIQQTKTSQLILGALKKNHPEATSHLPDLQLIEQYDPLDTTDAAVSQPYAYVADRVTILPDHTRPRQGLSVGIDQHQLDETISPEARDSLIEIRDAIAPGQKIGWWIVYNGDPERYYPEIDDDGLSYDGASVLSSENGHSSVSDIPTEYHSGFKQSPVPEIPPQSPTINGPGLKKKRSFWKRRT</sequence>
<dbReference type="OrthoDB" id="371463at2759"/>
<evidence type="ECO:0008006" key="4">
    <source>
        <dbReference type="Google" id="ProtNLM"/>
    </source>
</evidence>
<dbReference type="STRING" id="28573.A0A0U1M132"/>
<dbReference type="AlphaFoldDB" id="A0A0U1M132"/>
<feature type="compositionally biased region" description="Basic residues" evidence="1">
    <location>
        <begin position="207"/>
        <end position="218"/>
    </location>
</feature>
<evidence type="ECO:0000313" key="2">
    <source>
        <dbReference type="EMBL" id="CRG89214.1"/>
    </source>
</evidence>
<reference evidence="2 3" key="1">
    <citation type="submission" date="2015-04" db="EMBL/GenBank/DDBJ databases">
        <authorList>
            <person name="Syromyatnikov M.Y."/>
            <person name="Popov V.N."/>
        </authorList>
    </citation>
    <scope>NUCLEOTIDE SEQUENCE [LARGE SCALE GENOMIC DNA]</scope>
    <source>
        <strain evidence="2">WF-38-12</strain>
    </source>
</reference>
<dbReference type="EMBL" id="CVMT01000006">
    <property type="protein sequence ID" value="CRG89214.1"/>
    <property type="molecule type" value="Genomic_DNA"/>
</dbReference>
<gene>
    <name evidence="2" type="ORF">PISL3812_06250</name>
</gene>
<organism evidence="2 3">
    <name type="scientific">Talaromyces islandicus</name>
    <name type="common">Penicillium islandicum</name>
    <dbReference type="NCBI Taxonomy" id="28573"/>
    <lineage>
        <taxon>Eukaryota</taxon>
        <taxon>Fungi</taxon>
        <taxon>Dikarya</taxon>
        <taxon>Ascomycota</taxon>
        <taxon>Pezizomycotina</taxon>
        <taxon>Eurotiomycetes</taxon>
        <taxon>Eurotiomycetidae</taxon>
        <taxon>Eurotiales</taxon>
        <taxon>Trichocomaceae</taxon>
        <taxon>Talaromyces</taxon>
        <taxon>Talaromyces sect. Islandici</taxon>
    </lineage>
</organism>
<keyword evidence="3" id="KW-1185">Reference proteome</keyword>
<proteinExistence type="predicted"/>
<accession>A0A0U1M132</accession>
<feature type="compositionally biased region" description="Polar residues" evidence="1">
    <location>
        <begin position="166"/>
        <end position="178"/>
    </location>
</feature>
<name>A0A0U1M132_TALIS</name>
<dbReference type="Proteomes" id="UP000054383">
    <property type="component" value="Unassembled WGS sequence"/>
</dbReference>
<dbReference type="OMA" id="DVERWAP"/>
<feature type="region of interest" description="Disordered" evidence="1">
    <location>
        <begin position="162"/>
        <end position="218"/>
    </location>
</feature>